<organism evidence="1">
    <name type="scientific">uncultured Caudovirales phage</name>
    <dbReference type="NCBI Taxonomy" id="2100421"/>
    <lineage>
        <taxon>Viruses</taxon>
        <taxon>Duplodnaviria</taxon>
        <taxon>Heunggongvirae</taxon>
        <taxon>Uroviricota</taxon>
        <taxon>Caudoviricetes</taxon>
        <taxon>Peduoviridae</taxon>
        <taxon>Maltschvirus</taxon>
        <taxon>Maltschvirus maltsch</taxon>
    </lineage>
</organism>
<name>A0A6J5P5I1_9CAUD</name>
<evidence type="ECO:0008006" key="2">
    <source>
        <dbReference type="Google" id="ProtNLM"/>
    </source>
</evidence>
<accession>A0A6J5P5I1</accession>
<proteinExistence type="predicted"/>
<gene>
    <name evidence="1" type="ORF">UFOVP847_50</name>
</gene>
<evidence type="ECO:0000313" key="1">
    <source>
        <dbReference type="EMBL" id="CAB4166753.1"/>
    </source>
</evidence>
<protein>
    <recommendedName>
        <fullName evidence="2">Helix-turn-helix domain containing protein</fullName>
    </recommendedName>
</protein>
<reference evidence="1" key="1">
    <citation type="submission" date="2020-04" db="EMBL/GenBank/DDBJ databases">
        <authorList>
            <person name="Chiriac C."/>
            <person name="Salcher M."/>
            <person name="Ghai R."/>
            <person name="Kavagutti S V."/>
        </authorList>
    </citation>
    <scope>NUCLEOTIDE SEQUENCE</scope>
</reference>
<sequence length="192" mass="21664">MKPAVAANKDLRAFAVVPIRAIKDPRLTPKTFRVLVAFCSYADRTGRTFVGVDRIGADVGITGSGVSHHVKKIYNLGYMVDAKRISRQIPTKTRRIVYKHKISEDTIRSRLSSEHLMDLAEQEHQIKAQAALNTRTDIEADQLRAKFSVLCERFFAESALEGWWISPDLMRQAIHQLTEQAAGCLRRDRSAS</sequence>
<dbReference type="EMBL" id="LR796789">
    <property type="protein sequence ID" value="CAB4166753.1"/>
    <property type="molecule type" value="Genomic_DNA"/>
</dbReference>